<proteinExistence type="predicted"/>
<dbReference type="AlphaFoldDB" id="A0A1X7VKE2"/>
<protein>
    <submittedName>
        <fullName evidence="2">Uncharacterized protein</fullName>
    </submittedName>
</protein>
<dbReference type="OrthoDB" id="412874at2759"/>
<dbReference type="Gene3D" id="2.60.40.2970">
    <property type="match status" value="1"/>
</dbReference>
<organism evidence="2">
    <name type="scientific">Amphimedon queenslandica</name>
    <name type="common">Sponge</name>
    <dbReference type="NCBI Taxonomy" id="400682"/>
    <lineage>
        <taxon>Eukaryota</taxon>
        <taxon>Metazoa</taxon>
        <taxon>Porifera</taxon>
        <taxon>Demospongiae</taxon>
        <taxon>Heteroscleromorpha</taxon>
        <taxon>Haplosclerida</taxon>
        <taxon>Niphatidae</taxon>
        <taxon>Amphimedon</taxon>
    </lineage>
</organism>
<dbReference type="EnsemblMetazoa" id="Aqu2.1.39928_001">
    <property type="protein sequence ID" value="Aqu2.1.39928_001"/>
    <property type="gene ID" value="Aqu2.1.39928"/>
</dbReference>
<accession>A0A1X7VKE2</accession>
<keyword evidence="3" id="KW-1185">Reference proteome</keyword>
<dbReference type="InParanoid" id="A0A1X7VKE2"/>
<feature type="signal peptide" evidence="1">
    <location>
        <begin position="1"/>
        <end position="30"/>
    </location>
</feature>
<gene>
    <name evidence="2" type="primary">100635299</name>
</gene>
<reference evidence="2" key="2">
    <citation type="submission" date="2017-05" db="UniProtKB">
        <authorList>
            <consortium name="EnsemblMetazoa"/>
        </authorList>
    </citation>
    <scope>IDENTIFICATION</scope>
</reference>
<reference evidence="3" key="1">
    <citation type="journal article" date="2010" name="Nature">
        <title>The Amphimedon queenslandica genome and the evolution of animal complexity.</title>
        <authorList>
            <person name="Srivastava M."/>
            <person name="Simakov O."/>
            <person name="Chapman J."/>
            <person name="Fahey B."/>
            <person name="Gauthier M.E."/>
            <person name="Mitros T."/>
            <person name="Richards G.S."/>
            <person name="Conaco C."/>
            <person name="Dacre M."/>
            <person name="Hellsten U."/>
            <person name="Larroux C."/>
            <person name="Putnam N.H."/>
            <person name="Stanke M."/>
            <person name="Adamska M."/>
            <person name="Darling A."/>
            <person name="Degnan S.M."/>
            <person name="Oakley T.H."/>
            <person name="Plachetzki D.C."/>
            <person name="Zhai Y."/>
            <person name="Adamski M."/>
            <person name="Calcino A."/>
            <person name="Cummins S.F."/>
            <person name="Goodstein D.M."/>
            <person name="Harris C."/>
            <person name="Jackson D.J."/>
            <person name="Leys S.P."/>
            <person name="Shu S."/>
            <person name="Woodcroft B.J."/>
            <person name="Vervoort M."/>
            <person name="Kosik K.S."/>
            <person name="Manning G."/>
            <person name="Degnan B.M."/>
            <person name="Rokhsar D.S."/>
        </authorList>
    </citation>
    <scope>NUCLEOTIDE SEQUENCE [LARGE SCALE GENOMIC DNA]</scope>
</reference>
<evidence type="ECO:0000313" key="2">
    <source>
        <dbReference type="EnsemblMetazoa" id="Aqu2.1.39928_001"/>
    </source>
</evidence>
<dbReference type="Proteomes" id="UP000007879">
    <property type="component" value="Unassembled WGS sequence"/>
</dbReference>
<evidence type="ECO:0000256" key="1">
    <source>
        <dbReference type="SAM" id="SignalP"/>
    </source>
</evidence>
<feature type="chain" id="PRO_5010864134" evidence="1">
    <location>
        <begin position="31"/>
        <end position="188"/>
    </location>
</feature>
<keyword evidence="1" id="KW-0732">Signal</keyword>
<dbReference type="EnsemblMetazoa" id="XM_011411771.2">
    <property type="protein sequence ID" value="XP_011410073.1"/>
    <property type="gene ID" value="LOC100635299"/>
</dbReference>
<name>A0A1X7VKE2_AMPQE</name>
<dbReference type="eggNOG" id="ENOG502T10N">
    <property type="taxonomic scope" value="Eukaryota"/>
</dbReference>
<evidence type="ECO:0000313" key="3">
    <source>
        <dbReference type="Proteomes" id="UP000007879"/>
    </source>
</evidence>
<sequence length="188" mass="20986">MPVKNQSILYSFLFCLTLLLVYSILGSTMASSNSPIKVSMSCSRVMSKLNCDFDYTNTASEDYYVGEYFTPLEGIYNRFLTITYQDGTDVPYMGILAGRVAATKENFKLIKAGETISASVDLTEAYTFDKDGTYTIVYDRPLAYLSASEMSNIVKDEELPQGGWNDVVLAKVEINLANTRDLAKPRFD</sequence>